<dbReference type="AlphaFoldDB" id="A0AAD7NKY0"/>
<dbReference type="Pfam" id="PF01847">
    <property type="entry name" value="VHL"/>
    <property type="match status" value="2"/>
</dbReference>
<dbReference type="InterPro" id="IPR037140">
    <property type="entry name" value="VHL_beta_dom_sf"/>
</dbReference>
<evidence type="ECO:0000259" key="1">
    <source>
        <dbReference type="Pfam" id="PF01847"/>
    </source>
</evidence>
<keyword evidence="3" id="KW-1185">Reference proteome</keyword>
<reference evidence="2" key="1">
    <citation type="submission" date="2023-03" db="EMBL/GenBank/DDBJ databases">
        <title>Massive genome expansion in bonnet fungi (Mycena s.s.) driven by repeated elements and novel gene families across ecological guilds.</title>
        <authorList>
            <consortium name="Lawrence Berkeley National Laboratory"/>
            <person name="Harder C.B."/>
            <person name="Miyauchi S."/>
            <person name="Viragh M."/>
            <person name="Kuo A."/>
            <person name="Thoen E."/>
            <person name="Andreopoulos B."/>
            <person name="Lu D."/>
            <person name="Skrede I."/>
            <person name="Drula E."/>
            <person name="Henrissat B."/>
            <person name="Morin E."/>
            <person name="Kohler A."/>
            <person name="Barry K."/>
            <person name="LaButti K."/>
            <person name="Morin E."/>
            <person name="Salamov A."/>
            <person name="Lipzen A."/>
            <person name="Mereny Z."/>
            <person name="Hegedus B."/>
            <person name="Baldrian P."/>
            <person name="Stursova M."/>
            <person name="Weitz H."/>
            <person name="Taylor A."/>
            <person name="Grigoriev I.V."/>
            <person name="Nagy L.G."/>
            <person name="Martin F."/>
            <person name="Kauserud H."/>
        </authorList>
    </citation>
    <scope>NUCLEOTIDE SEQUENCE</scope>
    <source>
        <strain evidence="2">CBHHK182m</strain>
    </source>
</reference>
<evidence type="ECO:0000313" key="2">
    <source>
        <dbReference type="EMBL" id="KAJ7764909.1"/>
    </source>
</evidence>
<sequence length="234" mass="26676">MGHPSSYPDDHNYHIIWDHLRDTILAAARPQEHPGSTLLGLAELLPILPDNVADLRSGRSDTSTYVTFMNHSRMEVTLCWINHDGNPINYWTIGTGEEVKQQTFISHPWIAYCSTGIIAVFFPLLRHSKAIIRLPDELRQFPPETEEDLHSGASIISTFVTFVNKTQETVTGDWIDREGNPINYWTLQVGEQIRQQTYVSHPWVIRGSNSRTIGVFLPRPTESKAVIYIRKSKV</sequence>
<dbReference type="InterPro" id="IPR024053">
    <property type="entry name" value="VHL_beta_dom"/>
</dbReference>
<feature type="domain" description="von Hippel-Lindau disease tumour suppressor beta" evidence="1">
    <location>
        <begin position="151"/>
        <end position="210"/>
    </location>
</feature>
<accession>A0AAD7NKY0</accession>
<comment type="caution">
    <text evidence="2">The sequence shown here is derived from an EMBL/GenBank/DDBJ whole genome shotgun (WGS) entry which is preliminary data.</text>
</comment>
<proteinExistence type="predicted"/>
<dbReference type="Gene3D" id="2.60.40.780">
    <property type="entry name" value="von Hippel-Lindau disease tumour suppressor, beta domain"/>
    <property type="match status" value="2"/>
</dbReference>
<organism evidence="2 3">
    <name type="scientific">Mycena metata</name>
    <dbReference type="NCBI Taxonomy" id="1033252"/>
    <lineage>
        <taxon>Eukaryota</taxon>
        <taxon>Fungi</taxon>
        <taxon>Dikarya</taxon>
        <taxon>Basidiomycota</taxon>
        <taxon>Agaricomycotina</taxon>
        <taxon>Agaricomycetes</taxon>
        <taxon>Agaricomycetidae</taxon>
        <taxon>Agaricales</taxon>
        <taxon>Marasmiineae</taxon>
        <taxon>Mycenaceae</taxon>
        <taxon>Mycena</taxon>
    </lineage>
</organism>
<dbReference type="Proteomes" id="UP001215598">
    <property type="component" value="Unassembled WGS sequence"/>
</dbReference>
<gene>
    <name evidence="2" type="ORF">B0H16DRAFT_1526180</name>
</gene>
<evidence type="ECO:0000313" key="3">
    <source>
        <dbReference type="Proteomes" id="UP001215598"/>
    </source>
</evidence>
<protein>
    <submittedName>
        <fullName evidence="2">von Hippel-Lindau disease tumor suppressor, beta/alpha domain-containing protein</fullName>
    </submittedName>
</protein>
<dbReference type="InterPro" id="IPR036208">
    <property type="entry name" value="VHL_sf"/>
</dbReference>
<name>A0AAD7NKY0_9AGAR</name>
<dbReference type="SUPFAM" id="SSF49468">
    <property type="entry name" value="VHL"/>
    <property type="match status" value="2"/>
</dbReference>
<dbReference type="EMBL" id="JARKIB010000027">
    <property type="protein sequence ID" value="KAJ7764909.1"/>
    <property type="molecule type" value="Genomic_DNA"/>
</dbReference>
<feature type="domain" description="von Hippel-Lindau disease tumour suppressor beta" evidence="1">
    <location>
        <begin position="55"/>
        <end position="110"/>
    </location>
</feature>